<name>A0AAN8WUI1_HALRR</name>
<dbReference type="Proteomes" id="UP001381693">
    <property type="component" value="Unassembled WGS sequence"/>
</dbReference>
<comment type="caution">
    <text evidence="1">The sequence shown here is derived from an EMBL/GenBank/DDBJ whole genome shotgun (WGS) entry which is preliminary data.</text>
</comment>
<proteinExistence type="predicted"/>
<organism evidence="1 2">
    <name type="scientific">Halocaridina rubra</name>
    <name type="common">Hawaiian red shrimp</name>
    <dbReference type="NCBI Taxonomy" id="373956"/>
    <lineage>
        <taxon>Eukaryota</taxon>
        <taxon>Metazoa</taxon>
        <taxon>Ecdysozoa</taxon>
        <taxon>Arthropoda</taxon>
        <taxon>Crustacea</taxon>
        <taxon>Multicrustacea</taxon>
        <taxon>Malacostraca</taxon>
        <taxon>Eumalacostraca</taxon>
        <taxon>Eucarida</taxon>
        <taxon>Decapoda</taxon>
        <taxon>Pleocyemata</taxon>
        <taxon>Caridea</taxon>
        <taxon>Atyoidea</taxon>
        <taxon>Atyidae</taxon>
        <taxon>Halocaridina</taxon>
    </lineage>
</organism>
<accession>A0AAN8WUI1</accession>
<gene>
    <name evidence="1" type="ORF">SK128_008962</name>
</gene>
<keyword evidence="2" id="KW-1185">Reference proteome</keyword>
<evidence type="ECO:0000313" key="2">
    <source>
        <dbReference type="Proteomes" id="UP001381693"/>
    </source>
</evidence>
<reference evidence="1 2" key="1">
    <citation type="submission" date="2023-11" db="EMBL/GenBank/DDBJ databases">
        <title>Halocaridina rubra genome assembly.</title>
        <authorList>
            <person name="Smith C."/>
        </authorList>
    </citation>
    <scope>NUCLEOTIDE SEQUENCE [LARGE SCALE GENOMIC DNA]</scope>
    <source>
        <strain evidence="1">EP-1</strain>
        <tissue evidence="1">Whole</tissue>
    </source>
</reference>
<dbReference type="AlphaFoldDB" id="A0AAN8WUI1"/>
<protein>
    <submittedName>
        <fullName evidence="1">Uncharacterized protein</fullName>
    </submittedName>
</protein>
<sequence>MEVVTNSPNIPEASVTNLEMYIKEVYDEPANMLSIEIRSRDNIQKYILDWNSQQMLDILYSKHDNSIRECIAKPLSDGTIFFPPIWGSGQNISISHIIGPGVLLGIMNWTEAQYKGKYKMRGMTTDRWDWCGLTELEDHEHTYNVSMATYWSGKISSYM</sequence>
<dbReference type="EMBL" id="JAXCGZ010015294">
    <property type="protein sequence ID" value="KAK7070601.1"/>
    <property type="molecule type" value="Genomic_DNA"/>
</dbReference>
<evidence type="ECO:0000313" key="1">
    <source>
        <dbReference type="EMBL" id="KAK7070601.1"/>
    </source>
</evidence>